<dbReference type="CDD" id="cd02966">
    <property type="entry name" value="TlpA_like_family"/>
    <property type="match status" value="1"/>
</dbReference>
<dbReference type="InterPro" id="IPR013766">
    <property type="entry name" value="Thioredoxin_domain"/>
</dbReference>
<dbReference type="InterPro" id="IPR036249">
    <property type="entry name" value="Thioredoxin-like_sf"/>
</dbReference>
<dbReference type="RefSeq" id="WP_283343173.1">
    <property type="nucleotide sequence ID" value="NZ_JASHIF010000002.1"/>
</dbReference>
<dbReference type="PROSITE" id="PS51257">
    <property type="entry name" value="PROKAR_LIPOPROTEIN"/>
    <property type="match status" value="1"/>
</dbReference>
<gene>
    <name evidence="2" type="ORF">QM524_01575</name>
</gene>
<sequence length="256" mass="30160">MRFFKAYRYLSLVLYFSFLSCENKPQNYPFLKDFMSYLTYFNQNTGLSADFIPLNEQGDKISRVDFLESLSQKDYIPIREEEDGKVFYKLYRLDKDKSSTNDQILTTVAQFAEIEKNFMSYEGQAFPSFNMLDLKGKRYDNQNTRGKILVLKTWFIRCHACVEEMPAMNKIVKVFDLRNDIVFLSLALDDEKNLKEFLSKKSFNYATVANQENFIENTLGFNSFPTHIIVSKSGRILKVFSDGERYLPYYLAKYLK</sequence>
<dbReference type="PROSITE" id="PS51352">
    <property type="entry name" value="THIOREDOXIN_2"/>
    <property type="match status" value="1"/>
</dbReference>
<feature type="domain" description="Thioredoxin" evidence="1">
    <location>
        <begin position="120"/>
        <end position="256"/>
    </location>
</feature>
<name>A0ABT6Y2T8_9BACT</name>
<dbReference type="Gene3D" id="3.40.30.10">
    <property type="entry name" value="Glutaredoxin"/>
    <property type="match status" value="1"/>
</dbReference>
<keyword evidence="3" id="KW-1185">Reference proteome</keyword>
<dbReference type="InterPro" id="IPR050553">
    <property type="entry name" value="Thioredoxin_ResA/DsbE_sf"/>
</dbReference>
<protein>
    <submittedName>
        <fullName evidence="2">TlpA disulfide reductase family protein</fullName>
    </submittedName>
</protein>
<proteinExistence type="predicted"/>
<organism evidence="2 3">
    <name type="scientific">Flectobacillus roseus</name>
    <dbReference type="NCBI Taxonomy" id="502259"/>
    <lineage>
        <taxon>Bacteria</taxon>
        <taxon>Pseudomonadati</taxon>
        <taxon>Bacteroidota</taxon>
        <taxon>Cytophagia</taxon>
        <taxon>Cytophagales</taxon>
        <taxon>Flectobacillaceae</taxon>
        <taxon>Flectobacillus</taxon>
    </lineage>
</organism>
<evidence type="ECO:0000313" key="2">
    <source>
        <dbReference type="EMBL" id="MDI9857887.1"/>
    </source>
</evidence>
<dbReference type="EMBL" id="JASHIF010000002">
    <property type="protein sequence ID" value="MDI9857887.1"/>
    <property type="molecule type" value="Genomic_DNA"/>
</dbReference>
<dbReference type="Pfam" id="PF00578">
    <property type="entry name" value="AhpC-TSA"/>
    <property type="match status" value="1"/>
</dbReference>
<evidence type="ECO:0000259" key="1">
    <source>
        <dbReference type="PROSITE" id="PS51352"/>
    </source>
</evidence>
<dbReference type="Proteomes" id="UP001236507">
    <property type="component" value="Unassembled WGS sequence"/>
</dbReference>
<accession>A0ABT6Y2T8</accession>
<comment type="caution">
    <text evidence="2">The sequence shown here is derived from an EMBL/GenBank/DDBJ whole genome shotgun (WGS) entry which is preliminary data.</text>
</comment>
<dbReference type="SUPFAM" id="SSF52833">
    <property type="entry name" value="Thioredoxin-like"/>
    <property type="match status" value="1"/>
</dbReference>
<evidence type="ECO:0000313" key="3">
    <source>
        <dbReference type="Proteomes" id="UP001236507"/>
    </source>
</evidence>
<dbReference type="InterPro" id="IPR000866">
    <property type="entry name" value="AhpC/TSA"/>
</dbReference>
<dbReference type="PANTHER" id="PTHR42852:SF17">
    <property type="entry name" value="THIOREDOXIN-LIKE PROTEIN HI_1115"/>
    <property type="match status" value="1"/>
</dbReference>
<dbReference type="PANTHER" id="PTHR42852">
    <property type="entry name" value="THIOL:DISULFIDE INTERCHANGE PROTEIN DSBE"/>
    <property type="match status" value="1"/>
</dbReference>
<reference evidence="2 3" key="1">
    <citation type="submission" date="2023-05" db="EMBL/GenBank/DDBJ databases">
        <title>Novel species of genus Flectobacillus isolated from stream in China.</title>
        <authorList>
            <person name="Lu H."/>
        </authorList>
    </citation>
    <scope>NUCLEOTIDE SEQUENCE [LARGE SCALE GENOMIC DNA]</scope>
    <source>
        <strain evidence="2 3">KCTC 42575</strain>
    </source>
</reference>